<dbReference type="RefSeq" id="WP_154428952.1">
    <property type="nucleotide sequence ID" value="NZ_VUNI01000004.1"/>
</dbReference>
<organism evidence="1 2">
    <name type="scientific">Roseburia porci</name>
    <dbReference type="NCBI Taxonomy" id="2605790"/>
    <lineage>
        <taxon>Bacteria</taxon>
        <taxon>Bacillati</taxon>
        <taxon>Bacillota</taxon>
        <taxon>Clostridia</taxon>
        <taxon>Lachnospirales</taxon>
        <taxon>Lachnospiraceae</taxon>
        <taxon>Roseburia</taxon>
    </lineage>
</organism>
<keyword evidence="2" id="KW-1185">Reference proteome</keyword>
<dbReference type="AlphaFoldDB" id="A0A6L5YNQ5"/>
<dbReference type="EMBL" id="VUNI01000004">
    <property type="protein sequence ID" value="MST74124.1"/>
    <property type="molecule type" value="Genomic_DNA"/>
</dbReference>
<dbReference type="Proteomes" id="UP000474024">
    <property type="component" value="Unassembled WGS sequence"/>
</dbReference>
<evidence type="ECO:0000313" key="1">
    <source>
        <dbReference type="EMBL" id="MST74124.1"/>
    </source>
</evidence>
<accession>A0A6L5YNQ5</accession>
<protein>
    <submittedName>
        <fullName evidence="1">Uncharacterized protein</fullName>
    </submittedName>
</protein>
<proteinExistence type="predicted"/>
<sequence length="96" mass="10517">MKKNMNRAINEKYFNDPVQNAAFICCIDVLAELVEKYGDKVLDTISDGVNSSNVCDYIFIANGMSVLCEAEKITNADILKAYVQVAYANGLIAKSA</sequence>
<evidence type="ECO:0000313" key="2">
    <source>
        <dbReference type="Proteomes" id="UP000474024"/>
    </source>
</evidence>
<comment type="caution">
    <text evidence="1">The sequence shown here is derived from an EMBL/GenBank/DDBJ whole genome shotgun (WGS) entry which is preliminary data.</text>
</comment>
<name>A0A6L5YNQ5_9FIRM</name>
<gene>
    <name evidence="1" type="ORF">FYJ75_03605</name>
</gene>
<reference evidence="1 2" key="1">
    <citation type="submission" date="2019-08" db="EMBL/GenBank/DDBJ databases">
        <title>In-depth cultivation of the pig gut microbiome towards novel bacterial diversity and tailored functional studies.</title>
        <authorList>
            <person name="Wylensek D."/>
            <person name="Hitch T.C.A."/>
            <person name="Clavel T."/>
        </authorList>
    </citation>
    <scope>NUCLEOTIDE SEQUENCE [LARGE SCALE GENOMIC DNA]</scope>
    <source>
        <strain evidence="1 2">MUC/MUC-530-WT-4D</strain>
    </source>
</reference>